<comment type="caution">
    <text evidence="2">The sequence shown here is derived from an EMBL/GenBank/DDBJ whole genome shotgun (WGS) entry which is preliminary data.</text>
</comment>
<protein>
    <submittedName>
        <fullName evidence="2">Uncharacterized protein</fullName>
    </submittedName>
</protein>
<name>A0A645H480_9ZZZZ</name>
<dbReference type="AlphaFoldDB" id="A0A645H480"/>
<sequence length="154" mass="16869">MRVGDTGDRLVRNRLYDSRIYRKKTVDVLQRKRRYRRRDGGMAGDPENRKDGSGFSLSARPGTGRQKCRGGGQPAAVSVGVPGVRIHRGQRLRIARGEGGILYADFRLHGQRRRAGDGGESRSRPRACPAWHGTPEPGGGAIARPAADFPVGRK</sequence>
<organism evidence="2">
    <name type="scientific">bioreactor metagenome</name>
    <dbReference type="NCBI Taxonomy" id="1076179"/>
    <lineage>
        <taxon>unclassified sequences</taxon>
        <taxon>metagenomes</taxon>
        <taxon>ecological metagenomes</taxon>
    </lineage>
</organism>
<gene>
    <name evidence="2" type="ORF">SDC9_181317</name>
</gene>
<evidence type="ECO:0000313" key="2">
    <source>
        <dbReference type="EMBL" id="MPN33825.1"/>
    </source>
</evidence>
<reference evidence="2" key="1">
    <citation type="submission" date="2019-08" db="EMBL/GenBank/DDBJ databases">
        <authorList>
            <person name="Kucharzyk K."/>
            <person name="Murdoch R.W."/>
            <person name="Higgins S."/>
            <person name="Loffler F."/>
        </authorList>
    </citation>
    <scope>NUCLEOTIDE SEQUENCE</scope>
</reference>
<feature type="region of interest" description="Disordered" evidence="1">
    <location>
        <begin position="32"/>
        <end position="76"/>
    </location>
</feature>
<proteinExistence type="predicted"/>
<evidence type="ECO:0000256" key="1">
    <source>
        <dbReference type="SAM" id="MobiDB-lite"/>
    </source>
</evidence>
<feature type="compositionally biased region" description="Basic and acidic residues" evidence="1">
    <location>
        <begin position="114"/>
        <end position="123"/>
    </location>
</feature>
<accession>A0A645H480</accession>
<dbReference type="EMBL" id="VSSQ01086528">
    <property type="protein sequence ID" value="MPN33825.1"/>
    <property type="molecule type" value="Genomic_DNA"/>
</dbReference>
<feature type="region of interest" description="Disordered" evidence="1">
    <location>
        <begin position="112"/>
        <end position="154"/>
    </location>
</feature>